<dbReference type="InterPro" id="IPR036514">
    <property type="entry name" value="SGNH_hydro_sf"/>
</dbReference>
<keyword evidence="1" id="KW-0378">Hydrolase</keyword>
<dbReference type="EMBL" id="BAFC01000123">
    <property type="protein sequence ID" value="GAB41311.1"/>
    <property type="molecule type" value="Genomic_DNA"/>
</dbReference>
<reference evidence="4 5" key="1">
    <citation type="submission" date="2012-02" db="EMBL/GenBank/DDBJ databases">
        <title>Whole genome shotgun sequence of Gordonia sputi NBRC 100414.</title>
        <authorList>
            <person name="Yoshida I."/>
            <person name="Hosoyama A."/>
            <person name="Tsuchikane K."/>
            <person name="Katsumata H."/>
            <person name="Yamazaki S."/>
            <person name="Fujita N."/>
        </authorList>
    </citation>
    <scope>NUCLEOTIDE SEQUENCE [LARGE SCALE GENOMIC DNA]</scope>
    <source>
        <strain evidence="4 5">NBRC 100414</strain>
    </source>
</reference>
<evidence type="ECO:0000256" key="1">
    <source>
        <dbReference type="ARBA" id="ARBA00022801"/>
    </source>
</evidence>
<comment type="caution">
    <text evidence="4">The sequence shown here is derived from an EMBL/GenBank/DDBJ whole genome shotgun (WGS) entry which is preliminary data.</text>
</comment>
<dbReference type="eggNOG" id="ENOG502ZIWU">
    <property type="taxonomic scope" value="Bacteria"/>
</dbReference>
<organism evidence="4 5">
    <name type="scientific">Gordonia sputi NBRC 100414</name>
    <dbReference type="NCBI Taxonomy" id="1089453"/>
    <lineage>
        <taxon>Bacteria</taxon>
        <taxon>Bacillati</taxon>
        <taxon>Actinomycetota</taxon>
        <taxon>Actinomycetes</taxon>
        <taxon>Mycobacteriales</taxon>
        <taxon>Gordoniaceae</taxon>
        <taxon>Gordonia</taxon>
    </lineage>
</organism>
<dbReference type="InterPro" id="IPR005181">
    <property type="entry name" value="SASA"/>
</dbReference>
<evidence type="ECO:0000313" key="5">
    <source>
        <dbReference type="Proteomes" id="UP000005845"/>
    </source>
</evidence>
<feature type="domain" description="Sialate O-acetylesterase" evidence="3">
    <location>
        <begin position="63"/>
        <end position="296"/>
    </location>
</feature>
<evidence type="ECO:0000259" key="3">
    <source>
        <dbReference type="Pfam" id="PF03629"/>
    </source>
</evidence>
<proteinExistence type="predicted"/>
<dbReference type="Pfam" id="PF03629">
    <property type="entry name" value="SASA"/>
    <property type="match status" value="1"/>
</dbReference>
<accession>H5U6F3</accession>
<keyword evidence="5" id="KW-1185">Reference proteome</keyword>
<gene>
    <name evidence="4" type="ORF">GOSPT_125_00780</name>
</gene>
<dbReference type="PANTHER" id="PTHR31988">
    <property type="entry name" value="ESTERASE, PUTATIVE (DUF303)-RELATED"/>
    <property type="match status" value="1"/>
</dbReference>
<dbReference type="SUPFAM" id="SSF52266">
    <property type="entry name" value="SGNH hydrolase"/>
    <property type="match status" value="1"/>
</dbReference>
<dbReference type="Gene3D" id="3.40.50.1110">
    <property type="entry name" value="SGNH hydrolase"/>
    <property type="match status" value="1"/>
</dbReference>
<protein>
    <recommendedName>
        <fullName evidence="3">Sialate O-acetylesterase domain-containing protein</fullName>
    </recommendedName>
</protein>
<dbReference type="AlphaFoldDB" id="H5U6F3"/>
<dbReference type="PANTHER" id="PTHR31988:SF19">
    <property type="entry name" value="9-O-ACETYL-N-ACETYLNEURAMINIC ACID DEACETYLASE-RELATED"/>
    <property type="match status" value="1"/>
</dbReference>
<dbReference type="GO" id="GO:0016787">
    <property type="term" value="F:hydrolase activity"/>
    <property type="evidence" value="ECO:0007669"/>
    <property type="project" value="UniProtKB-KW"/>
</dbReference>
<feature type="region of interest" description="Disordered" evidence="2">
    <location>
        <begin position="1"/>
        <end position="34"/>
    </location>
</feature>
<sequence length="305" mass="32925">MQEPNTDTPAFDLTPGSPDQIARHGDSSRRRQAVRRAKDEVLRLLATGETAPRVDAPYLVVPILGQSNAVGDNELEPDDLSPGVLPVHQWPGCGRRKGQILLATDPLLHEMPARGVGFGRSFGERLAAETGGPVLLVPCGRGDTSFYPKNGYSWDPADRSARVNLFSFALTQIEAALAAAGPSARVAAFLWHQGESDVPLLAPDAYRARLESVVTGLRSRFGDAPFIVGQMVPEEIESRRAEYAGIDDVHRTLPRTVDRCVFVPGPTGMAKSPTELIHYSRAGQRELGARMYAAYADLSSTGDPS</sequence>
<dbReference type="RefSeq" id="WP_005208617.1">
    <property type="nucleotide sequence ID" value="NZ_BAFC01000123.1"/>
</dbReference>
<dbReference type="Proteomes" id="UP000005845">
    <property type="component" value="Unassembled WGS sequence"/>
</dbReference>
<dbReference type="InterPro" id="IPR052940">
    <property type="entry name" value="Carb_Esterase_6"/>
</dbReference>
<name>H5U6F3_9ACTN</name>
<evidence type="ECO:0000313" key="4">
    <source>
        <dbReference type="EMBL" id="GAB41311.1"/>
    </source>
</evidence>
<evidence type="ECO:0000256" key="2">
    <source>
        <dbReference type="SAM" id="MobiDB-lite"/>
    </source>
</evidence>